<comment type="subcellular location">
    <subcellularLocation>
        <location evidence="1 22">Membrane</location>
        <topology evidence="1 22">Multi-pass membrane protein</topology>
    </subcellularLocation>
    <subcellularLocation>
        <location evidence="2 21">Secreted</location>
        <location evidence="2 21">Extracellular space</location>
        <location evidence="2 21">Extracellular matrix</location>
    </subcellularLocation>
</comment>
<dbReference type="GO" id="GO:0016055">
    <property type="term" value="P:Wnt signaling pathway"/>
    <property type="evidence" value="ECO:0007669"/>
    <property type="project" value="UniProtKB-KW"/>
</dbReference>
<dbReference type="InterPro" id="IPR018161">
    <property type="entry name" value="Wnt_CS"/>
</dbReference>
<evidence type="ECO:0000256" key="18">
    <source>
        <dbReference type="ARBA" id="ARBA00023157"/>
    </source>
</evidence>
<dbReference type="NCBIfam" id="TIGR01494">
    <property type="entry name" value="ATPase_P-type"/>
    <property type="match status" value="1"/>
</dbReference>
<dbReference type="Pfam" id="PF00122">
    <property type="entry name" value="E1-E2_ATPase"/>
    <property type="match status" value="1"/>
</dbReference>
<keyword evidence="6" id="KW-0964">Secreted</keyword>
<keyword evidence="11 22" id="KW-0479">Metal-binding</keyword>
<dbReference type="GO" id="GO:0048699">
    <property type="term" value="P:generation of neurons"/>
    <property type="evidence" value="ECO:0007669"/>
    <property type="project" value="UniProtKB-ARBA"/>
</dbReference>
<dbReference type="SUPFAM" id="SSF81665">
    <property type="entry name" value="Calcium ATPase, transmembrane domain M"/>
    <property type="match status" value="1"/>
</dbReference>
<dbReference type="Pfam" id="PF13246">
    <property type="entry name" value="Cation_ATPase"/>
    <property type="match status" value="1"/>
</dbReference>
<dbReference type="InterPro" id="IPR008250">
    <property type="entry name" value="ATPase_P-typ_transduc_dom_A_sf"/>
</dbReference>
<dbReference type="GO" id="GO:0046872">
    <property type="term" value="F:metal ion binding"/>
    <property type="evidence" value="ECO:0007669"/>
    <property type="project" value="UniProtKB-UniRule"/>
</dbReference>
<feature type="transmembrane region" description="Helical" evidence="22">
    <location>
        <begin position="196"/>
        <end position="218"/>
    </location>
</feature>
<keyword evidence="12 22" id="KW-0547">Nucleotide-binding</keyword>
<feature type="transmembrane region" description="Helical" evidence="22">
    <location>
        <begin position="916"/>
        <end position="937"/>
    </location>
</feature>
<dbReference type="EMBL" id="CATQJL010000305">
    <property type="protein sequence ID" value="CAJ0602532.1"/>
    <property type="molecule type" value="Genomic_DNA"/>
</dbReference>
<feature type="transmembrane region" description="Helical" evidence="22">
    <location>
        <begin position="1033"/>
        <end position="1052"/>
    </location>
</feature>
<dbReference type="FunFam" id="3.40.50.1000:FF:000068">
    <property type="entry name" value="Cation-transporting ATPase"/>
    <property type="match status" value="1"/>
</dbReference>
<dbReference type="GO" id="GO:0005576">
    <property type="term" value="C:extracellular region"/>
    <property type="evidence" value="ECO:0007669"/>
    <property type="project" value="InterPro"/>
</dbReference>
<dbReference type="Gene3D" id="2.70.150.10">
    <property type="entry name" value="Calcium-transporting ATPase, cytoplasmic transduction domain A"/>
    <property type="match status" value="1"/>
</dbReference>
<organism evidence="26 27">
    <name type="scientific">Cylicocyclus nassatus</name>
    <name type="common">Nematode worm</name>
    <dbReference type="NCBI Taxonomy" id="53992"/>
    <lineage>
        <taxon>Eukaryota</taxon>
        <taxon>Metazoa</taxon>
        <taxon>Ecdysozoa</taxon>
        <taxon>Nematoda</taxon>
        <taxon>Chromadorea</taxon>
        <taxon>Rhabditida</taxon>
        <taxon>Rhabditina</taxon>
        <taxon>Rhabditomorpha</taxon>
        <taxon>Strongyloidea</taxon>
        <taxon>Strongylidae</taxon>
        <taxon>Cylicocyclus</taxon>
    </lineage>
</organism>
<keyword evidence="27" id="KW-1185">Reference proteome</keyword>
<keyword evidence="17 22" id="KW-0472">Membrane</keyword>
<dbReference type="GO" id="GO:0015203">
    <property type="term" value="F:polyamine transmembrane transporter activity"/>
    <property type="evidence" value="ECO:0007669"/>
    <property type="project" value="TreeGrafter"/>
</dbReference>
<keyword evidence="10 22" id="KW-0812">Transmembrane</keyword>
<feature type="transmembrane region" description="Helical" evidence="22">
    <location>
        <begin position="34"/>
        <end position="51"/>
    </location>
</feature>
<dbReference type="SUPFAM" id="SSF81653">
    <property type="entry name" value="Calcium ATPase, transduction domain A"/>
    <property type="match status" value="1"/>
</dbReference>
<dbReference type="SFLD" id="SFLDG00002">
    <property type="entry name" value="C1.7:_P-type_atpase_like"/>
    <property type="match status" value="1"/>
</dbReference>
<dbReference type="InterPro" id="IPR005817">
    <property type="entry name" value="Wnt"/>
</dbReference>
<evidence type="ECO:0000256" key="1">
    <source>
        <dbReference type="ARBA" id="ARBA00004141"/>
    </source>
</evidence>
<evidence type="ECO:0000259" key="25">
    <source>
        <dbReference type="Pfam" id="PF12409"/>
    </source>
</evidence>
<comment type="similarity">
    <text evidence="3 21">Belongs to the Wnt family.</text>
</comment>
<keyword evidence="7" id="KW-0272">Extracellular matrix</keyword>
<dbReference type="EC" id="7.2.2.-" evidence="22"/>
<dbReference type="GO" id="GO:0015662">
    <property type="term" value="F:P-type ion transporter activity"/>
    <property type="evidence" value="ECO:0007669"/>
    <property type="project" value="InterPro"/>
</dbReference>
<sequence length="1490" mass="167313">MGEGGGGRRHHLTLESGEQLLQLYAYRSSPLRTGLFYFLSIATVGLFRLVLHWKQKWHIAFRATRSTFAFADFVYIIDDHDVEEFHPIQTMRRSFRAPPLVVPREDGSMREVDEIRWFVYRRLHYMWIEKEKKVCDDDDEREGEWIIPGDIMSQSPPHIFHEAISTGTGFDEHQVSQRLTTYGLNSIEIQLRPLPVLLFMEAISPFYIFQIFSVTVWYNDEYAYYASVIVIMSVCSIIMDVLQTRGQEKRLRAMVHSSSEVEVIRNGGAVMRVSSEQLVPGDILLIPPHGCILQCDAVLMNGTVIVNESMLTGESVPVTKVALVEDAHDAHFCIEKYSKHVLFCGTQVLQTRYYRGQKVKAIVLRTGFSTMKGQLVRSIMYPKPVDFRFTKDLFKFVGFLGCISGCGFVYTIIIMVLRGSSLRRVIVRALDIITITVPPALPAAMSVGIINAQLRLKKKEIYCISPSTINTCGAINVVCFDKTGTLTEDGLDFHVLRAVAEADASELPSFTTESSRMNRDELPQQGELVTAIATCHSLTRINGILHGDPLDLILFQQTGWVLEEAFADESDHDETELYDMIQPTIIKPSPKLNRGDEEYSIIRQFTFSSSLQRMSVIVFNPSSSDRSMTLYCKGSPEMIHSLCDPSSVPPDYFTIVNNYAQHGFRLIAVARKTLHLNFNKAAKVPRAKVECDLQLLGLVAMENRIKPVTLGVINQLNRARIRTVMVTGDNLLTAMSVARECGIVRPNKRAFLVEHCPGEVDVNGRTKIAVKQSVSSSGDILDDDSIIVKNVKDAELGQLIQSSYHLAISGPTFAVITHEYPELLDSLVTVCDVFARMAPDQKQQLINCLQEIGYTVAMCGDGANDCAALKAAHAGISLSDAEASIAAPFTSKVADIRCVPTIISEGRAALVTSFGIFKYMAGYSLTQFVTVMLLYYISNILTDGQFMYIDMFLITLLAVLFGNTAAYENLCPTPPPTRLLSVASICSVLGQLAIMGSTQLLVFLMTTTQPWFVPYTAPRGSDTEDKRSMQGTAVFYVSVFQYITLVVVYSKGPPYRDTLYSNRPFCASIAFVTLLSLVIILWAPAWLRDFMGNMDLPSFEYRSLLVLIACVNAVVSFLYSAISQGYYGEISFVVTRYELYAKNGGALYERILSRIGSHSLLYVADIAIACLKANLYSISSCKRGVQHESSLRTDRKSFAFLQWNCSDRHEITPTPHGNFQDIFGKTLRSTTKETAFLVAIASAGIVHAITKGCNTGNLTDCGCDSKPALQRYVEGDHPNSFGRHEQFSWGGCSDNVPYGQKFARQFLDEYEKQQFEKDRNVSHLVLKHNFLVGREAISQNVRKQCRCHGVSGSCEFKTCWLQMPKFSEVAEMLKKRYDHFAVQVTKRARKRLRRKERSERQNPIRGNEMVYVMRSPSYCERNDSAGILGTNGRECKHSSYNADSCDLLCCGRGYNTRLERKMTQCHCKFVWCCQVNCKECIEDIQVHTCK</sequence>
<dbReference type="InterPro" id="IPR023298">
    <property type="entry name" value="ATPase_P-typ_TM_dom_sf"/>
</dbReference>
<dbReference type="InterPro" id="IPR006544">
    <property type="entry name" value="P-type_TPase_V"/>
</dbReference>
<proteinExistence type="inferred from homology"/>
<evidence type="ECO:0000256" key="17">
    <source>
        <dbReference type="ARBA" id="ARBA00023136"/>
    </source>
</evidence>
<dbReference type="PROSITE" id="PS00246">
    <property type="entry name" value="WNT1"/>
    <property type="match status" value="1"/>
</dbReference>
<dbReference type="InterPro" id="IPR044492">
    <property type="entry name" value="P_typ_ATPase_HD_dom"/>
</dbReference>
<dbReference type="InterPro" id="IPR036412">
    <property type="entry name" value="HAD-like_sf"/>
</dbReference>
<dbReference type="GO" id="GO:0016020">
    <property type="term" value="C:membrane"/>
    <property type="evidence" value="ECO:0007669"/>
    <property type="project" value="UniProtKB-SubCell"/>
</dbReference>
<feature type="domain" description="P-type ATPase A" evidence="23">
    <location>
        <begin position="258"/>
        <end position="379"/>
    </location>
</feature>
<protein>
    <recommendedName>
        <fullName evidence="21 22">Multifunctional fusion protein</fullName>
    </recommendedName>
    <domain>
        <recommendedName>
            <fullName evidence="22">Cation-transporting ATPase</fullName>
            <ecNumber evidence="22">7.2.2.-</ecNumber>
        </recommendedName>
    </domain>
    <domain>
        <recommendedName>
            <fullName evidence="21">Protein Wnt</fullName>
        </recommendedName>
    </domain>
</protein>
<feature type="domain" description="P5B-type ATPase N-terminal" evidence="25">
    <location>
        <begin position="21"/>
        <end position="127"/>
    </location>
</feature>
<evidence type="ECO:0000256" key="2">
    <source>
        <dbReference type="ARBA" id="ARBA00004498"/>
    </source>
</evidence>
<dbReference type="Gene3D" id="3.30.2460.20">
    <property type="match status" value="1"/>
</dbReference>
<evidence type="ECO:0000313" key="26">
    <source>
        <dbReference type="EMBL" id="CAJ0602532.1"/>
    </source>
</evidence>
<dbReference type="SFLD" id="SFLDF00027">
    <property type="entry name" value="p-type_atpase"/>
    <property type="match status" value="1"/>
</dbReference>
<dbReference type="SFLD" id="SFLDS00003">
    <property type="entry name" value="Haloacid_Dehalogenase"/>
    <property type="match status" value="1"/>
</dbReference>
<feature type="transmembrane region" description="Helical" evidence="22">
    <location>
        <begin position="224"/>
        <end position="242"/>
    </location>
</feature>
<evidence type="ECO:0000256" key="7">
    <source>
        <dbReference type="ARBA" id="ARBA00022530"/>
    </source>
</evidence>
<dbReference type="InterPro" id="IPR047819">
    <property type="entry name" value="P5A-ATPase_N"/>
</dbReference>
<evidence type="ECO:0000256" key="3">
    <source>
        <dbReference type="ARBA" id="ARBA00005683"/>
    </source>
</evidence>
<feature type="transmembrane region" description="Helical" evidence="22">
    <location>
        <begin position="979"/>
        <end position="1005"/>
    </location>
</feature>
<evidence type="ECO:0000256" key="10">
    <source>
        <dbReference type="ARBA" id="ARBA00022692"/>
    </source>
</evidence>
<dbReference type="Pfam" id="PF00110">
    <property type="entry name" value="wnt"/>
    <property type="match status" value="1"/>
</dbReference>
<dbReference type="GO" id="GO:0019829">
    <property type="term" value="F:ATPase-coupled monoatomic cation transmembrane transporter activity"/>
    <property type="evidence" value="ECO:0007669"/>
    <property type="project" value="UniProtKB-UniRule"/>
</dbReference>
<dbReference type="InterPro" id="IPR059000">
    <property type="entry name" value="ATPase_P-type_domA"/>
</dbReference>
<accession>A0AA36H2H9</accession>
<dbReference type="PROSITE" id="PS01229">
    <property type="entry name" value="COF_2"/>
    <property type="match status" value="1"/>
</dbReference>
<dbReference type="NCBIfam" id="TIGR01657">
    <property type="entry name" value="P-ATPase-V"/>
    <property type="match status" value="1"/>
</dbReference>
<evidence type="ECO:0000256" key="11">
    <source>
        <dbReference type="ARBA" id="ARBA00022723"/>
    </source>
</evidence>
<keyword evidence="13 22" id="KW-0067">ATP-binding</keyword>
<keyword evidence="5 21" id="KW-0217">Developmental protein</keyword>
<evidence type="ECO:0000256" key="19">
    <source>
        <dbReference type="ARBA" id="ARBA00023288"/>
    </source>
</evidence>
<gene>
    <name evidence="26" type="ORF">CYNAS_LOCUS14515</name>
</gene>
<dbReference type="InterPro" id="IPR043158">
    <property type="entry name" value="Wnt_C"/>
</dbReference>
<evidence type="ECO:0000256" key="9">
    <source>
        <dbReference type="ARBA" id="ARBA00022687"/>
    </source>
</evidence>
<reference evidence="26" key="1">
    <citation type="submission" date="2023-07" db="EMBL/GenBank/DDBJ databases">
        <authorList>
            <consortium name="CYATHOMIX"/>
        </authorList>
    </citation>
    <scope>NUCLEOTIDE SEQUENCE</scope>
    <source>
        <strain evidence="26">N/A</strain>
    </source>
</reference>
<feature type="transmembrane region" description="Helical" evidence="22">
    <location>
        <begin position="1103"/>
        <end position="1122"/>
    </location>
</feature>
<evidence type="ECO:0000256" key="15">
    <source>
        <dbReference type="ARBA" id="ARBA00022967"/>
    </source>
</evidence>
<evidence type="ECO:0000256" key="14">
    <source>
        <dbReference type="ARBA" id="ARBA00022842"/>
    </source>
</evidence>
<dbReference type="PANTHER" id="PTHR45630:SF8">
    <property type="entry name" value="CATION-TRANSPORTING ATPASE"/>
    <property type="match status" value="1"/>
</dbReference>
<dbReference type="GO" id="GO:0006874">
    <property type="term" value="P:intracellular calcium ion homeostasis"/>
    <property type="evidence" value="ECO:0007669"/>
    <property type="project" value="TreeGrafter"/>
</dbReference>
<evidence type="ECO:0000256" key="21">
    <source>
        <dbReference type="RuleBase" id="RU003500"/>
    </source>
</evidence>
<dbReference type="Gene3D" id="3.40.1110.10">
    <property type="entry name" value="Calcium-transporting ATPase, cytoplasmic domain N"/>
    <property type="match status" value="1"/>
</dbReference>
<keyword evidence="19" id="KW-0449">Lipoprotein</keyword>
<keyword evidence="14 22" id="KW-0460">Magnesium</keyword>
<dbReference type="SMART" id="SM00097">
    <property type="entry name" value="WNT1"/>
    <property type="match status" value="1"/>
</dbReference>
<dbReference type="PROSITE" id="PS00154">
    <property type="entry name" value="ATPASE_E1_E2"/>
    <property type="match status" value="1"/>
</dbReference>
<dbReference type="FunFam" id="3.40.1110.10:FF:000130">
    <property type="entry name" value="Cation-transporting ATPase"/>
    <property type="match status" value="1"/>
</dbReference>
<dbReference type="CDD" id="cd07542">
    <property type="entry name" value="P-type_ATPase_cation"/>
    <property type="match status" value="1"/>
</dbReference>
<feature type="domain" description="Cation-transporting P-type ATPase N-terminal" evidence="24">
    <location>
        <begin position="167"/>
        <end position="217"/>
    </location>
</feature>
<evidence type="ECO:0000256" key="16">
    <source>
        <dbReference type="ARBA" id="ARBA00022989"/>
    </source>
</evidence>
<comment type="caution">
    <text evidence="26">The sequence shown here is derived from an EMBL/GenBank/DDBJ whole genome shotgun (WGS) entry which is preliminary data.</text>
</comment>
<evidence type="ECO:0000256" key="6">
    <source>
        <dbReference type="ARBA" id="ARBA00022525"/>
    </source>
</evidence>
<keyword evidence="15 22" id="KW-1278">Translocase</keyword>
<dbReference type="Proteomes" id="UP001176961">
    <property type="component" value="Unassembled WGS sequence"/>
</dbReference>
<evidence type="ECO:0000259" key="24">
    <source>
        <dbReference type="Pfam" id="PF00690"/>
    </source>
</evidence>
<dbReference type="SUPFAM" id="SSF56784">
    <property type="entry name" value="HAD-like"/>
    <property type="match status" value="1"/>
</dbReference>
<dbReference type="FunFam" id="1.20.1110.10:FF:000034">
    <property type="entry name" value="Cation-transporting ATPase"/>
    <property type="match status" value="1"/>
</dbReference>
<evidence type="ECO:0000313" key="27">
    <source>
        <dbReference type="Proteomes" id="UP001176961"/>
    </source>
</evidence>
<dbReference type="InterPro" id="IPR001757">
    <property type="entry name" value="P_typ_ATPase"/>
</dbReference>
<dbReference type="PANTHER" id="PTHR45630">
    <property type="entry name" value="CATION-TRANSPORTING ATPASE-RELATED"/>
    <property type="match status" value="1"/>
</dbReference>
<dbReference type="FunFam" id="3.30.2460.20:FF:000001">
    <property type="entry name" value="Wnt homolog"/>
    <property type="match status" value="1"/>
</dbReference>
<dbReference type="Pfam" id="PF12409">
    <property type="entry name" value="P5-ATPase"/>
    <property type="match status" value="1"/>
</dbReference>
<dbReference type="GO" id="GO:0005524">
    <property type="term" value="F:ATP binding"/>
    <property type="evidence" value="ECO:0007669"/>
    <property type="project" value="UniProtKB-UniRule"/>
</dbReference>
<dbReference type="GO" id="GO:0016887">
    <property type="term" value="F:ATP hydrolysis activity"/>
    <property type="evidence" value="ECO:0007669"/>
    <property type="project" value="InterPro"/>
</dbReference>
<feature type="transmembrane region" description="Helical" evidence="22">
    <location>
        <begin position="1064"/>
        <end position="1083"/>
    </location>
</feature>
<dbReference type="PRINTS" id="PR01349">
    <property type="entry name" value="WNTPROTEIN"/>
</dbReference>
<evidence type="ECO:0000256" key="20">
    <source>
        <dbReference type="ARBA" id="ARBA00049360"/>
    </source>
</evidence>
<evidence type="ECO:0000256" key="4">
    <source>
        <dbReference type="ARBA" id="ARBA00006000"/>
    </source>
</evidence>
<evidence type="ECO:0000259" key="23">
    <source>
        <dbReference type="Pfam" id="PF00122"/>
    </source>
</evidence>
<dbReference type="Pfam" id="PF00690">
    <property type="entry name" value="Cation_ATPase_N"/>
    <property type="match status" value="1"/>
</dbReference>
<keyword evidence="16 22" id="KW-1133">Transmembrane helix</keyword>
<keyword evidence="8" id="KW-0597">Phosphoprotein</keyword>
<keyword evidence="9 21" id="KW-0879">Wnt signaling pathway</keyword>
<comment type="similarity">
    <text evidence="4 22">Belongs to the cation transport ATPase (P-type) (TC 3.A.3) family. Type V subfamily.</text>
</comment>
<name>A0AA36H2H9_CYLNA</name>
<dbReference type="InterPro" id="IPR047821">
    <property type="entry name" value="P5B-type_ATPase"/>
</dbReference>
<evidence type="ECO:0000256" key="12">
    <source>
        <dbReference type="ARBA" id="ARBA00022741"/>
    </source>
</evidence>
<evidence type="ECO:0000256" key="5">
    <source>
        <dbReference type="ARBA" id="ARBA00022473"/>
    </source>
</evidence>
<keyword evidence="18" id="KW-1015">Disulfide bond</keyword>
<dbReference type="GO" id="GO:0005102">
    <property type="term" value="F:signaling receptor binding"/>
    <property type="evidence" value="ECO:0007669"/>
    <property type="project" value="InterPro"/>
</dbReference>
<dbReference type="InterPro" id="IPR023214">
    <property type="entry name" value="HAD_sf"/>
</dbReference>
<dbReference type="InterPro" id="IPR023299">
    <property type="entry name" value="ATPase_P-typ_cyto_dom_N"/>
</dbReference>
<evidence type="ECO:0000256" key="8">
    <source>
        <dbReference type="ARBA" id="ARBA00022553"/>
    </source>
</evidence>
<dbReference type="Gene3D" id="3.40.50.1000">
    <property type="entry name" value="HAD superfamily/HAD-like"/>
    <property type="match status" value="1"/>
</dbReference>
<feature type="transmembrane region" description="Helical" evidence="22">
    <location>
        <begin position="393"/>
        <end position="417"/>
    </location>
</feature>
<comment type="function">
    <text evidence="21">Ligand for members of the frizzled family of seven transmembrane receptors.</text>
</comment>
<feature type="transmembrane region" description="Helical" evidence="22">
    <location>
        <begin position="949"/>
        <end position="967"/>
    </location>
</feature>
<dbReference type="InterPro" id="IPR004014">
    <property type="entry name" value="ATPase_P-typ_cation-transptr_N"/>
</dbReference>
<comment type="catalytic activity">
    <reaction evidence="20 22">
        <text>ATP + H2O = ADP + phosphate + H(+)</text>
        <dbReference type="Rhea" id="RHEA:13065"/>
        <dbReference type="ChEBI" id="CHEBI:15377"/>
        <dbReference type="ChEBI" id="CHEBI:15378"/>
        <dbReference type="ChEBI" id="CHEBI:30616"/>
        <dbReference type="ChEBI" id="CHEBI:43474"/>
        <dbReference type="ChEBI" id="CHEBI:456216"/>
    </reaction>
</comment>
<evidence type="ECO:0000256" key="22">
    <source>
        <dbReference type="RuleBase" id="RU362082"/>
    </source>
</evidence>
<dbReference type="InterPro" id="IPR018303">
    <property type="entry name" value="ATPase_P-typ_P_site"/>
</dbReference>
<dbReference type="SUPFAM" id="SSF81660">
    <property type="entry name" value="Metal cation-transporting ATPase, ATP-binding domain N"/>
    <property type="match status" value="1"/>
</dbReference>
<dbReference type="GO" id="GO:0000902">
    <property type="term" value="P:cell morphogenesis"/>
    <property type="evidence" value="ECO:0007669"/>
    <property type="project" value="UniProtKB-ARBA"/>
</dbReference>
<evidence type="ECO:0000256" key="13">
    <source>
        <dbReference type="ARBA" id="ARBA00022840"/>
    </source>
</evidence>